<reference evidence="2" key="1">
    <citation type="submission" date="2023-10" db="EMBL/GenBank/DDBJ databases">
        <title>Genome assemblies of two species of porcelain crab, Petrolisthes cinctipes and Petrolisthes manimaculis (Anomura: Porcellanidae).</title>
        <authorList>
            <person name="Angst P."/>
        </authorList>
    </citation>
    <scope>NUCLEOTIDE SEQUENCE</scope>
    <source>
        <strain evidence="2">PB745_01</strain>
        <tissue evidence="2">Gill</tissue>
    </source>
</reference>
<name>A0AAE1KSN3_PETCI</name>
<feature type="region of interest" description="Disordered" evidence="1">
    <location>
        <begin position="1"/>
        <end position="24"/>
    </location>
</feature>
<dbReference type="EMBL" id="JAWQEG010000998">
    <property type="protein sequence ID" value="KAK3883314.1"/>
    <property type="molecule type" value="Genomic_DNA"/>
</dbReference>
<proteinExistence type="predicted"/>
<comment type="caution">
    <text evidence="2">The sequence shown here is derived from an EMBL/GenBank/DDBJ whole genome shotgun (WGS) entry which is preliminary data.</text>
</comment>
<protein>
    <submittedName>
        <fullName evidence="2">Uncharacterized protein</fullName>
    </submittedName>
</protein>
<dbReference type="AlphaFoldDB" id="A0AAE1KSN3"/>
<dbReference type="Proteomes" id="UP001286313">
    <property type="component" value="Unassembled WGS sequence"/>
</dbReference>
<evidence type="ECO:0000256" key="1">
    <source>
        <dbReference type="SAM" id="MobiDB-lite"/>
    </source>
</evidence>
<sequence length="100" mass="10779">MLPTPDVSFTPTSKSELPSLQRQLTPEHVETVTSSITASHCLYTDGFLQVDGVAGGAVFSLDLEPPPGAGMAVVFLNTPAPHCVNCMPFWMLLIFIFNVE</sequence>
<organism evidence="2 3">
    <name type="scientific">Petrolisthes cinctipes</name>
    <name type="common">Flat porcelain crab</name>
    <dbReference type="NCBI Taxonomy" id="88211"/>
    <lineage>
        <taxon>Eukaryota</taxon>
        <taxon>Metazoa</taxon>
        <taxon>Ecdysozoa</taxon>
        <taxon>Arthropoda</taxon>
        <taxon>Crustacea</taxon>
        <taxon>Multicrustacea</taxon>
        <taxon>Malacostraca</taxon>
        <taxon>Eumalacostraca</taxon>
        <taxon>Eucarida</taxon>
        <taxon>Decapoda</taxon>
        <taxon>Pleocyemata</taxon>
        <taxon>Anomura</taxon>
        <taxon>Galatheoidea</taxon>
        <taxon>Porcellanidae</taxon>
        <taxon>Petrolisthes</taxon>
    </lineage>
</organism>
<gene>
    <name evidence="2" type="ORF">Pcinc_012350</name>
</gene>
<evidence type="ECO:0000313" key="2">
    <source>
        <dbReference type="EMBL" id="KAK3883314.1"/>
    </source>
</evidence>
<evidence type="ECO:0000313" key="3">
    <source>
        <dbReference type="Proteomes" id="UP001286313"/>
    </source>
</evidence>
<keyword evidence="3" id="KW-1185">Reference proteome</keyword>
<feature type="compositionally biased region" description="Polar residues" evidence="1">
    <location>
        <begin position="7"/>
        <end position="24"/>
    </location>
</feature>
<accession>A0AAE1KSN3</accession>